<organism evidence="4 5">
    <name type="scientific">Serpentinimonas raichei</name>
    <dbReference type="NCBI Taxonomy" id="1458425"/>
    <lineage>
        <taxon>Bacteria</taxon>
        <taxon>Pseudomonadati</taxon>
        <taxon>Pseudomonadota</taxon>
        <taxon>Betaproteobacteria</taxon>
        <taxon>Burkholderiales</taxon>
        <taxon>Comamonadaceae</taxon>
        <taxon>Serpentinimonas</taxon>
    </lineage>
</organism>
<dbReference type="InterPro" id="IPR007474">
    <property type="entry name" value="ApaG_domain"/>
</dbReference>
<dbReference type="AlphaFoldDB" id="A0A060NJX5"/>
<dbReference type="Gene3D" id="2.60.40.1470">
    <property type="entry name" value="ApaG domain"/>
    <property type="match status" value="1"/>
</dbReference>
<name>A0A060NJX5_9BURK</name>
<protein>
    <recommendedName>
        <fullName evidence="1 2">Protein ApaG</fullName>
    </recommendedName>
</protein>
<dbReference type="EMBL" id="AP014568">
    <property type="protein sequence ID" value="BAO81917.1"/>
    <property type="molecule type" value="Genomic_DNA"/>
</dbReference>
<dbReference type="PANTHER" id="PTHR14289:SF16">
    <property type="entry name" value="POLYMERASE DELTA-INTERACTING PROTEIN 2"/>
    <property type="match status" value="1"/>
</dbReference>
<dbReference type="PROSITE" id="PS51087">
    <property type="entry name" value="APAG"/>
    <property type="match status" value="1"/>
</dbReference>
<evidence type="ECO:0000259" key="3">
    <source>
        <dbReference type="PROSITE" id="PS51087"/>
    </source>
</evidence>
<evidence type="ECO:0000256" key="1">
    <source>
        <dbReference type="ARBA" id="ARBA00017693"/>
    </source>
</evidence>
<dbReference type="GO" id="GO:0070987">
    <property type="term" value="P:error-free translesion synthesis"/>
    <property type="evidence" value="ECO:0007669"/>
    <property type="project" value="TreeGrafter"/>
</dbReference>
<dbReference type="STRING" id="1458425.SRAA_2063"/>
<dbReference type="HOGENOM" id="CLU_128074_0_0_4"/>
<evidence type="ECO:0000256" key="2">
    <source>
        <dbReference type="HAMAP-Rule" id="MF_00791"/>
    </source>
</evidence>
<accession>A0A060NJX5</accession>
<dbReference type="InterPro" id="IPR023065">
    <property type="entry name" value="Uncharacterised_ApaG"/>
</dbReference>
<sequence length="132" mass="14642">MWPMSRYQFTCEAEPQYVPEQSDPQAPLYLFAYTITIRNSGEVAAQLVARHWEIEDARGQTQQVDGLGVVGHQPLLQPGQSFRYSSSVPLRTPMGLMSGHFFCVAVDGQRFEAPVAAFVLRADGEAGRSSLH</sequence>
<dbReference type="HAMAP" id="MF_00791">
    <property type="entry name" value="ApaG"/>
    <property type="match status" value="1"/>
</dbReference>
<proteinExistence type="inferred from homology"/>
<keyword evidence="5" id="KW-1185">Reference proteome</keyword>
<dbReference type="PANTHER" id="PTHR14289">
    <property type="entry name" value="F-BOX ONLY PROTEIN 3"/>
    <property type="match status" value="1"/>
</dbReference>
<reference evidence="4 5" key="1">
    <citation type="journal article" date="2014" name="Nat. Commun.">
        <title>Physiological and genomic features of highly alkaliphilic hydrogen-utilizing Betaproteobacteria from a continental serpentinizing site.</title>
        <authorList>
            <person name="Suzuki S."/>
            <person name="Kuenen J.G."/>
            <person name="Schipper K."/>
            <person name="van der Velde S."/>
            <person name="Ishii S."/>
            <person name="Wu A."/>
            <person name="Sorokin D.Y."/>
            <person name="Tenney A."/>
            <person name="Meng X.Y."/>
            <person name="Morrill P.L."/>
            <person name="Kamagata Y."/>
            <person name="Muyzer G."/>
            <person name="Nealson K.H."/>
        </authorList>
    </citation>
    <scope>NUCLEOTIDE SEQUENCE [LARGE SCALE GENOMIC DNA]</scope>
    <source>
        <strain evidence="4 5">A1</strain>
    </source>
</reference>
<dbReference type="Pfam" id="PF04379">
    <property type="entry name" value="DUF525"/>
    <property type="match status" value="1"/>
</dbReference>
<dbReference type="KEGG" id="cbaa:SRAA_2063"/>
<dbReference type="InterPro" id="IPR036767">
    <property type="entry name" value="ApaG_sf"/>
</dbReference>
<evidence type="ECO:0000313" key="4">
    <source>
        <dbReference type="EMBL" id="BAO81917.1"/>
    </source>
</evidence>
<feature type="domain" description="ApaG" evidence="3">
    <location>
        <begin position="3"/>
        <end position="127"/>
    </location>
</feature>
<dbReference type="Proteomes" id="UP000067461">
    <property type="component" value="Chromosome"/>
</dbReference>
<dbReference type="NCBIfam" id="NF003967">
    <property type="entry name" value="PRK05461.1"/>
    <property type="match status" value="1"/>
</dbReference>
<dbReference type="SUPFAM" id="SSF110069">
    <property type="entry name" value="ApaG-like"/>
    <property type="match status" value="1"/>
</dbReference>
<evidence type="ECO:0000313" key="5">
    <source>
        <dbReference type="Proteomes" id="UP000067461"/>
    </source>
</evidence>
<gene>
    <name evidence="2 4" type="primary">apaG</name>
    <name evidence="4" type="ORF">SRAA_2063</name>
</gene>